<dbReference type="EMBL" id="OC914979">
    <property type="protein sequence ID" value="CAD7637932.1"/>
    <property type="molecule type" value="Genomic_DNA"/>
</dbReference>
<dbReference type="PANTHER" id="PTHR24320">
    <property type="entry name" value="RETINOL DEHYDROGENASE"/>
    <property type="match status" value="1"/>
</dbReference>
<dbReference type="OrthoDB" id="191139at2759"/>
<keyword evidence="3" id="KW-1133">Transmembrane helix</keyword>
<feature type="transmembrane region" description="Helical" evidence="3">
    <location>
        <begin position="12"/>
        <end position="30"/>
    </location>
</feature>
<dbReference type="GO" id="GO:0016491">
    <property type="term" value="F:oxidoreductase activity"/>
    <property type="evidence" value="ECO:0007669"/>
    <property type="project" value="UniProtKB-KW"/>
</dbReference>
<keyword evidence="3" id="KW-0472">Membrane</keyword>
<gene>
    <name evidence="4" type="ORF">ONB1V03_LOCUS1107</name>
</gene>
<keyword evidence="5" id="KW-1185">Reference proteome</keyword>
<dbReference type="SUPFAM" id="SSF51735">
    <property type="entry name" value="NAD(P)-binding Rossmann-fold domains"/>
    <property type="match status" value="1"/>
</dbReference>
<dbReference type="EMBL" id="CAJPVJ010000154">
    <property type="protein sequence ID" value="CAG2161501.1"/>
    <property type="molecule type" value="Genomic_DNA"/>
</dbReference>
<name>A0A7R9LA93_9ACAR</name>
<accession>A0A7R9LA93</accession>
<keyword evidence="2" id="KW-0560">Oxidoreductase</keyword>
<reference evidence="4" key="1">
    <citation type="submission" date="2020-11" db="EMBL/GenBank/DDBJ databases">
        <authorList>
            <person name="Tran Van P."/>
        </authorList>
    </citation>
    <scope>NUCLEOTIDE SEQUENCE</scope>
</reference>
<proteinExistence type="inferred from homology"/>
<comment type="similarity">
    <text evidence="1">Belongs to the short-chain dehydrogenases/reductases (SDR) family.</text>
</comment>
<evidence type="ECO:0000256" key="2">
    <source>
        <dbReference type="ARBA" id="ARBA00023002"/>
    </source>
</evidence>
<dbReference type="Proteomes" id="UP000728032">
    <property type="component" value="Unassembled WGS sequence"/>
</dbReference>
<dbReference type="InterPro" id="IPR036291">
    <property type="entry name" value="NAD(P)-bd_dom_sf"/>
</dbReference>
<keyword evidence="3" id="KW-0812">Transmembrane</keyword>
<protein>
    <submittedName>
        <fullName evidence="4">Uncharacterized protein</fullName>
    </submittedName>
</protein>
<evidence type="ECO:0000313" key="5">
    <source>
        <dbReference type="Proteomes" id="UP000728032"/>
    </source>
</evidence>
<dbReference type="PANTHER" id="PTHR24320:SF264">
    <property type="entry name" value="DEHYDROGENASE_REDUCTASE SDR FAMILY MEMBER ON CHROMOSOME X"/>
    <property type="match status" value="1"/>
</dbReference>
<dbReference type="InterPro" id="IPR002347">
    <property type="entry name" value="SDR_fam"/>
</dbReference>
<dbReference type="AlphaFoldDB" id="A0A7R9LA93"/>
<dbReference type="Pfam" id="PF00106">
    <property type="entry name" value="adh_short"/>
    <property type="match status" value="1"/>
</dbReference>
<dbReference type="Gene3D" id="3.40.50.720">
    <property type="entry name" value="NAD(P)-binding Rossmann-like Domain"/>
    <property type="match status" value="1"/>
</dbReference>
<organism evidence="4">
    <name type="scientific">Oppiella nova</name>
    <dbReference type="NCBI Taxonomy" id="334625"/>
    <lineage>
        <taxon>Eukaryota</taxon>
        <taxon>Metazoa</taxon>
        <taxon>Ecdysozoa</taxon>
        <taxon>Arthropoda</taxon>
        <taxon>Chelicerata</taxon>
        <taxon>Arachnida</taxon>
        <taxon>Acari</taxon>
        <taxon>Acariformes</taxon>
        <taxon>Sarcoptiformes</taxon>
        <taxon>Oribatida</taxon>
        <taxon>Brachypylina</taxon>
        <taxon>Oppioidea</taxon>
        <taxon>Oppiidae</taxon>
        <taxon>Oppiella</taxon>
    </lineage>
</organism>
<evidence type="ECO:0000256" key="1">
    <source>
        <dbReference type="ARBA" id="ARBA00006484"/>
    </source>
</evidence>
<evidence type="ECO:0000256" key="3">
    <source>
        <dbReference type="SAM" id="Phobius"/>
    </source>
</evidence>
<evidence type="ECO:0000313" key="4">
    <source>
        <dbReference type="EMBL" id="CAD7637932.1"/>
    </source>
</evidence>
<dbReference type="PRINTS" id="PR00081">
    <property type="entry name" value="GDHRDH"/>
</dbReference>
<sequence>MILSWHSLQEVVYVLWTAIHLYILGAIYVLKELNRKCQLVSAVRHLSPDDEDLPKRLDGKVAIITGGSRGIGLEVAIVLLLKGCHVIIASSANSEIVDQLILKILAKVKEENVNNETIGKLEIWRLDLISLTSVQEFVDKFHSSGVTGLHYLVNNAAIMFAPKKMTDDGFESHFQVNYLGHCLLVWALMPAMAAAAKKCGHQSRVVNVSSSTHYARDLRLHDLQSQEIYSPFHAYAQSKLCQIMFTYSLNHWLAAHHQYGQHVTVNALHPGVALTELYLHVWWVKIVPSLARALFRTSKEGAETILYATLSSQLEGIGGKYLEDCAIIRSSAFSVNKQFQDQLWLKTWNALQDWIKGLPNPLDD</sequence>